<keyword evidence="5" id="KW-1185">Reference proteome</keyword>
<dbReference type="Proteomes" id="UP000595636">
    <property type="component" value="Chromosome"/>
</dbReference>
<name>A0A7T7L389_9ACTN</name>
<evidence type="ECO:0000259" key="3">
    <source>
        <dbReference type="SMART" id="SM00829"/>
    </source>
</evidence>
<evidence type="ECO:0000256" key="1">
    <source>
        <dbReference type="ARBA" id="ARBA00022857"/>
    </source>
</evidence>
<dbReference type="SMART" id="SM00829">
    <property type="entry name" value="PKS_ER"/>
    <property type="match status" value="1"/>
</dbReference>
<dbReference type="PANTHER" id="PTHR48106:SF18">
    <property type="entry name" value="QUINONE OXIDOREDUCTASE PIG3"/>
    <property type="match status" value="1"/>
</dbReference>
<organism evidence="4 5">
    <name type="scientific">Streptomyces liliifuscus</name>
    <dbReference type="NCBI Taxonomy" id="2797636"/>
    <lineage>
        <taxon>Bacteria</taxon>
        <taxon>Bacillati</taxon>
        <taxon>Actinomycetota</taxon>
        <taxon>Actinomycetes</taxon>
        <taxon>Kitasatosporales</taxon>
        <taxon>Streptomycetaceae</taxon>
        <taxon>Streptomyces</taxon>
    </lineage>
</organism>
<evidence type="ECO:0000313" key="5">
    <source>
        <dbReference type="Proteomes" id="UP000595636"/>
    </source>
</evidence>
<dbReference type="KEGG" id="slf:JEQ17_43435"/>
<dbReference type="InterPro" id="IPR013149">
    <property type="entry name" value="ADH-like_C"/>
</dbReference>
<dbReference type="Gene3D" id="3.90.180.10">
    <property type="entry name" value="Medium-chain alcohol dehydrogenases, catalytic domain"/>
    <property type="match status" value="1"/>
</dbReference>
<feature type="domain" description="Enoyl reductase (ER)" evidence="3">
    <location>
        <begin position="15"/>
        <end position="330"/>
    </location>
</feature>
<reference evidence="4 5" key="1">
    <citation type="submission" date="2020-12" db="EMBL/GenBank/DDBJ databases">
        <title>A novel species.</title>
        <authorList>
            <person name="Li K."/>
        </authorList>
    </citation>
    <scope>NUCLEOTIDE SEQUENCE [LARGE SCALE GENOMIC DNA]</scope>
    <source>
        <strain evidence="4 5">ZYC-3</strain>
    </source>
</reference>
<dbReference type="Gene3D" id="3.40.50.720">
    <property type="entry name" value="NAD(P)-binding Rossmann-like Domain"/>
    <property type="match status" value="1"/>
</dbReference>
<dbReference type="RefSeq" id="WP_200400401.1">
    <property type="nucleotide sequence ID" value="NZ_CP066831.1"/>
</dbReference>
<protein>
    <submittedName>
        <fullName evidence="4">Zinc-binding dehydrogenase</fullName>
    </submittedName>
</protein>
<evidence type="ECO:0000256" key="2">
    <source>
        <dbReference type="ARBA" id="ARBA00023002"/>
    </source>
</evidence>
<sequence>MTSTSTSTMRALLGGAGPDWEVRDVPVPTPGPGQVLVRVRAAALNRADLYMLQGTYSPDARTSELFTAGFELAGEIEAVGAGVESVGVGARVIGVTLGAFAPYALVDHRHVVVVPGTLAWTEAAGLPVGLATEYDALVTQAGFRAGQSVLVVGGTSSIGLLAVQLAKALGASRVIATTTSDGKADTLRAVGADVVVNTATENLAEAVGAATGGAGADIVLDHVGGPLFADTFLATRVGGTVVSIGRLAGAESSVDLDRLAFRRLRVLGTTFSVRTPEEIADVCAALVPEVVPAVADGRVRAVVDRVFAFDDAKAAADRMRSNEALGKIVLDMAGPAVGAPGTGPS</sequence>
<evidence type="ECO:0000313" key="4">
    <source>
        <dbReference type="EMBL" id="QQM45595.1"/>
    </source>
</evidence>
<dbReference type="InterPro" id="IPR036291">
    <property type="entry name" value="NAD(P)-bd_dom_sf"/>
</dbReference>
<dbReference type="AlphaFoldDB" id="A0A7T7L389"/>
<dbReference type="Pfam" id="PF08240">
    <property type="entry name" value="ADH_N"/>
    <property type="match status" value="1"/>
</dbReference>
<dbReference type="InterPro" id="IPR020843">
    <property type="entry name" value="ER"/>
</dbReference>
<accession>A0A7T7L389</accession>
<gene>
    <name evidence="4" type="ORF">JEQ17_43435</name>
</gene>
<dbReference type="InterPro" id="IPR013154">
    <property type="entry name" value="ADH-like_N"/>
</dbReference>
<keyword evidence="2" id="KW-0560">Oxidoreductase</keyword>
<dbReference type="GO" id="GO:0016651">
    <property type="term" value="F:oxidoreductase activity, acting on NAD(P)H"/>
    <property type="evidence" value="ECO:0007669"/>
    <property type="project" value="TreeGrafter"/>
</dbReference>
<dbReference type="PANTHER" id="PTHR48106">
    <property type="entry name" value="QUINONE OXIDOREDUCTASE PIG3-RELATED"/>
    <property type="match status" value="1"/>
</dbReference>
<proteinExistence type="predicted"/>
<dbReference type="EMBL" id="CP066831">
    <property type="protein sequence ID" value="QQM45595.1"/>
    <property type="molecule type" value="Genomic_DNA"/>
</dbReference>
<dbReference type="InterPro" id="IPR011032">
    <property type="entry name" value="GroES-like_sf"/>
</dbReference>
<dbReference type="Pfam" id="PF00107">
    <property type="entry name" value="ADH_zinc_N"/>
    <property type="match status" value="1"/>
</dbReference>
<keyword evidence="1" id="KW-0521">NADP</keyword>
<dbReference type="SUPFAM" id="SSF51735">
    <property type="entry name" value="NAD(P)-binding Rossmann-fold domains"/>
    <property type="match status" value="1"/>
</dbReference>
<dbReference type="SUPFAM" id="SSF50129">
    <property type="entry name" value="GroES-like"/>
    <property type="match status" value="1"/>
</dbReference>
<dbReference type="GO" id="GO:0070402">
    <property type="term" value="F:NADPH binding"/>
    <property type="evidence" value="ECO:0007669"/>
    <property type="project" value="TreeGrafter"/>
</dbReference>